<dbReference type="EMBL" id="LAZR01053343">
    <property type="protein sequence ID" value="KKK80957.1"/>
    <property type="molecule type" value="Genomic_DNA"/>
</dbReference>
<sequence>VFDEIGTIPFMVHHAADEKVVKFVGGAVDVLELDDIGVWWEAKTKEFEAYKKYVSPMMEKGMAFTSSGTFPRAKRTEKNGFISRWPIAEISATWLPAEYRMLEHPISEVKSAYEKLGIEVDLSDYEDKPKDTDKNQGVEKARLQELVKQELINVGLLQLEIGE</sequence>
<reference evidence="1" key="1">
    <citation type="journal article" date="2015" name="Nature">
        <title>Complex archaea that bridge the gap between prokaryotes and eukaryotes.</title>
        <authorList>
            <person name="Spang A."/>
            <person name="Saw J.H."/>
            <person name="Jorgensen S.L."/>
            <person name="Zaremba-Niedzwiedzka K."/>
            <person name="Martijn J."/>
            <person name="Lind A.E."/>
            <person name="van Eijk R."/>
            <person name="Schleper C."/>
            <person name="Guy L."/>
            <person name="Ettema T.J."/>
        </authorList>
    </citation>
    <scope>NUCLEOTIDE SEQUENCE</scope>
</reference>
<dbReference type="AlphaFoldDB" id="A0A0F8YHU4"/>
<proteinExistence type="predicted"/>
<organism evidence="1">
    <name type="scientific">marine sediment metagenome</name>
    <dbReference type="NCBI Taxonomy" id="412755"/>
    <lineage>
        <taxon>unclassified sequences</taxon>
        <taxon>metagenomes</taxon>
        <taxon>ecological metagenomes</taxon>
    </lineage>
</organism>
<name>A0A0F8YHU4_9ZZZZ</name>
<protein>
    <submittedName>
        <fullName evidence="1">Uncharacterized protein</fullName>
    </submittedName>
</protein>
<accession>A0A0F8YHU4</accession>
<gene>
    <name evidence="1" type="ORF">LCGC14_2818310</name>
</gene>
<comment type="caution">
    <text evidence="1">The sequence shown here is derived from an EMBL/GenBank/DDBJ whole genome shotgun (WGS) entry which is preliminary data.</text>
</comment>
<feature type="non-terminal residue" evidence="1">
    <location>
        <position position="1"/>
    </location>
</feature>
<evidence type="ECO:0000313" key="1">
    <source>
        <dbReference type="EMBL" id="KKK80957.1"/>
    </source>
</evidence>